<evidence type="ECO:0000256" key="1">
    <source>
        <dbReference type="SAM" id="Phobius"/>
    </source>
</evidence>
<protein>
    <submittedName>
        <fullName evidence="2">Uncharacterized protein</fullName>
    </submittedName>
</protein>
<keyword evidence="1" id="KW-1133">Transmembrane helix</keyword>
<keyword evidence="1" id="KW-0472">Membrane</keyword>
<name>A0A2C9U0B3_MANES</name>
<dbReference type="EMBL" id="CM004404">
    <property type="protein sequence ID" value="OAY22580.1"/>
    <property type="molecule type" value="Genomic_DNA"/>
</dbReference>
<dbReference type="AlphaFoldDB" id="A0A2C9U0B3"/>
<sequence length="76" mass="8602">MSWLRERLLSQSLVEYNSQGRDPNYLSGESLGLIHELFLIMSVLIIFEMLNCAANGFIKMQHLIVEAILISSGPYS</sequence>
<keyword evidence="1" id="KW-0812">Transmembrane</keyword>
<organism evidence="2">
    <name type="scientific">Manihot esculenta</name>
    <name type="common">Cassava</name>
    <name type="synonym">Jatropha manihot</name>
    <dbReference type="NCBI Taxonomy" id="3983"/>
    <lineage>
        <taxon>Eukaryota</taxon>
        <taxon>Viridiplantae</taxon>
        <taxon>Streptophyta</taxon>
        <taxon>Embryophyta</taxon>
        <taxon>Tracheophyta</taxon>
        <taxon>Spermatophyta</taxon>
        <taxon>Magnoliopsida</taxon>
        <taxon>eudicotyledons</taxon>
        <taxon>Gunneridae</taxon>
        <taxon>Pentapetalae</taxon>
        <taxon>rosids</taxon>
        <taxon>fabids</taxon>
        <taxon>Malpighiales</taxon>
        <taxon>Euphorbiaceae</taxon>
        <taxon>Crotonoideae</taxon>
        <taxon>Manihoteae</taxon>
        <taxon>Manihot</taxon>
    </lineage>
</organism>
<feature type="transmembrane region" description="Helical" evidence="1">
    <location>
        <begin position="33"/>
        <end position="54"/>
    </location>
</feature>
<reference evidence="2" key="1">
    <citation type="submission" date="2016-02" db="EMBL/GenBank/DDBJ databases">
        <title>WGS assembly of Manihot esculenta.</title>
        <authorList>
            <person name="Bredeson J.V."/>
            <person name="Prochnik S.E."/>
            <person name="Lyons J.B."/>
            <person name="Schmutz J."/>
            <person name="Grimwood J."/>
            <person name="Vrebalov J."/>
            <person name="Bart R.S."/>
            <person name="Amuge T."/>
            <person name="Ferguson M.E."/>
            <person name="Green R."/>
            <person name="Putnam N."/>
            <person name="Stites J."/>
            <person name="Rounsley S."/>
            <person name="Rokhsar D.S."/>
        </authorList>
    </citation>
    <scope>NUCLEOTIDE SEQUENCE [LARGE SCALE GENOMIC DNA]</scope>
    <source>
        <tissue evidence="2">Leaf</tissue>
    </source>
</reference>
<evidence type="ECO:0000313" key="2">
    <source>
        <dbReference type="EMBL" id="OAY22580.1"/>
    </source>
</evidence>
<accession>A0A2C9U0B3</accession>
<gene>
    <name evidence="2" type="ORF">MANES_18G009800</name>
</gene>
<proteinExistence type="predicted"/>